<name>A0A0C2DH34_9BACT</name>
<keyword evidence="4 6" id="KW-1133">Transmembrane helix</keyword>
<sequence>MSWIEAEQPDAAADVRIPLGRKPRIVDVQPSSAPPGGTIVVHFVSEVESREDVFGVVDGVKVTPLDVRGDEVVLRLPDVAHGTADLRISLDGRKSPPRPLPIEAPNYLKTLRNVVGGLALVLLGLLTLTRAFRHRAGATLRRRVGGLTRSIRRSASFGAALGGVTQTSTLAAALALPSAERRLLSFSSAVVLVLAAHVGAVVVGSVLPLAASREAPLVIAVGVILRLTATEQRGRSTAKIVTGVGLLLYGAHMLRSGFAPLAEQPSVLLELRHLDVGSFTGLLLAAAFGAFAAFVTQGPGVVFVLVLSVSQATSFLSIDQALAILVGTSLASALSTTLVSWPLGRTSRQIALAHAILAAVTVVVMWLMLPWLPELVATLLNSNPDKLDRGKKLLHPNVGIHLAVGFIVMQSVATLAVLPVVTRLSRLLRPAYARSATKEIGPSLQPISVVLIEQKRALEQMQAVLGGDPDAPAELERHLERARDLADAHLAKASAGSTDTDTLVSILSVAQSMEQVRYTVERAARRGVRLEGEGGRFIAELYGLLLAGLDDATTLIGGGGGPEIDDLRAREIQINATEAALREYLRAQIEAGDDANSANLLRLAELANGYETVGNQLYRLGLGLVPEDF</sequence>
<dbReference type="Pfam" id="PF02690">
    <property type="entry name" value="Na_Pi_cotrans"/>
    <property type="match status" value="1"/>
</dbReference>
<evidence type="ECO:0000256" key="5">
    <source>
        <dbReference type="ARBA" id="ARBA00023136"/>
    </source>
</evidence>
<feature type="transmembrane region" description="Helical" evidence="6">
    <location>
        <begin position="183"/>
        <end position="207"/>
    </location>
</feature>
<feature type="transmembrane region" description="Helical" evidence="6">
    <location>
        <begin position="282"/>
        <end position="309"/>
    </location>
</feature>
<dbReference type="AlphaFoldDB" id="A0A0C2DH34"/>
<dbReference type="Proteomes" id="UP000031599">
    <property type="component" value="Unassembled WGS sequence"/>
</dbReference>
<feature type="transmembrane region" description="Helical" evidence="6">
    <location>
        <begin position="350"/>
        <end position="372"/>
    </location>
</feature>
<dbReference type="GO" id="GO:0005436">
    <property type="term" value="F:sodium:phosphate symporter activity"/>
    <property type="evidence" value="ECO:0007669"/>
    <property type="project" value="InterPro"/>
</dbReference>
<evidence type="ECO:0000256" key="6">
    <source>
        <dbReference type="SAM" id="Phobius"/>
    </source>
</evidence>
<evidence type="ECO:0000256" key="1">
    <source>
        <dbReference type="ARBA" id="ARBA00004651"/>
    </source>
</evidence>
<keyword evidence="5 6" id="KW-0472">Membrane</keyword>
<evidence type="ECO:0000313" key="8">
    <source>
        <dbReference type="Proteomes" id="UP000031599"/>
    </source>
</evidence>
<comment type="caution">
    <text evidence="7">The sequence shown here is derived from an EMBL/GenBank/DDBJ whole genome shotgun (WGS) entry which is preliminary data.</text>
</comment>
<feature type="transmembrane region" description="Helical" evidence="6">
    <location>
        <begin position="114"/>
        <end position="133"/>
    </location>
</feature>
<protein>
    <submittedName>
        <fullName evidence="7">Sodium-dependent phosphate transporter</fullName>
    </submittedName>
</protein>
<keyword evidence="3 6" id="KW-0812">Transmembrane</keyword>
<dbReference type="InterPro" id="IPR003841">
    <property type="entry name" value="Na/Pi_transpt"/>
</dbReference>
<feature type="transmembrane region" description="Helical" evidence="6">
    <location>
        <begin position="321"/>
        <end position="343"/>
    </location>
</feature>
<keyword evidence="2" id="KW-1003">Cell membrane</keyword>
<dbReference type="EMBL" id="JMCC02000007">
    <property type="protein sequence ID" value="KIG18987.1"/>
    <property type="molecule type" value="Genomic_DNA"/>
</dbReference>
<dbReference type="GO" id="GO:0005886">
    <property type="term" value="C:plasma membrane"/>
    <property type="evidence" value="ECO:0007669"/>
    <property type="project" value="UniProtKB-SubCell"/>
</dbReference>
<dbReference type="GO" id="GO:0044341">
    <property type="term" value="P:sodium-dependent phosphate transport"/>
    <property type="evidence" value="ECO:0007669"/>
    <property type="project" value="InterPro"/>
</dbReference>
<accession>A0A0C2DH34</accession>
<evidence type="ECO:0000313" key="7">
    <source>
        <dbReference type="EMBL" id="KIG18987.1"/>
    </source>
</evidence>
<comment type="subcellular location">
    <subcellularLocation>
        <location evidence="1">Cell membrane</location>
        <topology evidence="1">Multi-pass membrane protein</topology>
    </subcellularLocation>
</comment>
<gene>
    <name evidence="7" type="ORF">DB30_06598</name>
</gene>
<evidence type="ECO:0000256" key="3">
    <source>
        <dbReference type="ARBA" id="ARBA00022692"/>
    </source>
</evidence>
<proteinExistence type="predicted"/>
<feature type="transmembrane region" description="Helical" evidence="6">
    <location>
        <begin position="154"/>
        <end position="177"/>
    </location>
</feature>
<reference evidence="7 8" key="1">
    <citation type="submission" date="2014-12" db="EMBL/GenBank/DDBJ databases">
        <title>Genome assembly of Enhygromyxa salina DSM 15201.</title>
        <authorList>
            <person name="Sharma G."/>
            <person name="Subramanian S."/>
        </authorList>
    </citation>
    <scope>NUCLEOTIDE SEQUENCE [LARGE SCALE GENOMIC DNA]</scope>
    <source>
        <strain evidence="7 8">DSM 15201</strain>
    </source>
</reference>
<evidence type="ECO:0000256" key="2">
    <source>
        <dbReference type="ARBA" id="ARBA00022475"/>
    </source>
</evidence>
<evidence type="ECO:0000256" key="4">
    <source>
        <dbReference type="ARBA" id="ARBA00022989"/>
    </source>
</evidence>
<organism evidence="7 8">
    <name type="scientific">Enhygromyxa salina</name>
    <dbReference type="NCBI Taxonomy" id="215803"/>
    <lineage>
        <taxon>Bacteria</taxon>
        <taxon>Pseudomonadati</taxon>
        <taxon>Myxococcota</taxon>
        <taxon>Polyangia</taxon>
        <taxon>Nannocystales</taxon>
        <taxon>Nannocystaceae</taxon>
        <taxon>Enhygromyxa</taxon>
    </lineage>
</organism>
<feature type="transmembrane region" description="Helical" evidence="6">
    <location>
        <begin position="398"/>
        <end position="421"/>
    </location>
</feature>